<dbReference type="STRING" id="408074.SAMN05660909_01153"/>
<dbReference type="RefSeq" id="WP_089759586.1">
    <property type="nucleotide sequence ID" value="NZ_BKAT01000005.1"/>
</dbReference>
<reference evidence="5" key="1">
    <citation type="submission" date="2016-10" db="EMBL/GenBank/DDBJ databases">
        <authorList>
            <person name="Varghese N."/>
            <person name="Submissions S."/>
        </authorList>
    </citation>
    <scope>NUCLEOTIDE SEQUENCE [LARGE SCALE GENOMIC DNA]</scope>
    <source>
        <strain evidence="5">DSM 23920</strain>
    </source>
</reference>
<evidence type="ECO:0000313" key="5">
    <source>
        <dbReference type="Proteomes" id="UP000199656"/>
    </source>
</evidence>
<dbReference type="PANTHER" id="PTHR42685">
    <property type="entry name" value="GERANYLGERANYL DIPHOSPHATE REDUCTASE"/>
    <property type="match status" value="1"/>
</dbReference>
<dbReference type="EMBL" id="FNRL01000004">
    <property type="protein sequence ID" value="SEA21407.1"/>
    <property type="molecule type" value="Genomic_DNA"/>
</dbReference>
<accession>A0A1H3ZCL7</accession>
<organism evidence="4 5">
    <name type="scientific">Chitinophaga terrae</name>
    <name type="common">ex Kim and Jung 2007</name>
    <dbReference type="NCBI Taxonomy" id="408074"/>
    <lineage>
        <taxon>Bacteria</taxon>
        <taxon>Pseudomonadati</taxon>
        <taxon>Bacteroidota</taxon>
        <taxon>Chitinophagia</taxon>
        <taxon>Chitinophagales</taxon>
        <taxon>Chitinophagaceae</taxon>
        <taxon>Chitinophaga</taxon>
    </lineage>
</organism>
<dbReference type="Gene3D" id="3.50.50.60">
    <property type="entry name" value="FAD/NAD(P)-binding domain"/>
    <property type="match status" value="1"/>
</dbReference>
<dbReference type="GO" id="GO:0016491">
    <property type="term" value="F:oxidoreductase activity"/>
    <property type="evidence" value="ECO:0007669"/>
    <property type="project" value="UniProtKB-KW"/>
</dbReference>
<dbReference type="SUPFAM" id="SSF51905">
    <property type="entry name" value="FAD/NAD(P)-binding domain"/>
    <property type="match status" value="1"/>
</dbReference>
<dbReference type="Pfam" id="PF00890">
    <property type="entry name" value="FAD_binding_2"/>
    <property type="match status" value="1"/>
</dbReference>
<keyword evidence="1" id="KW-0285">Flavoprotein</keyword>
<dbReference type="OrthoDB" id="1142316at2"/>
<dbReference type="PRINTS" id="PR00420">
    <property type="entry name" value="RNGMNOXGNASE"/>
</dbReference>
<dbReference type="Proteomes" id="UP000199656">
    <property type="component" value="Unassembled WGS sequence"/>
</dbReference>
<proteinExistence type="predicted"/>
<gene>
    <name evidence="4" type="ORF">SAMN05660909_01153</name>
</gene>
<evidence type="ECO:0000256" key="1">
    <source>
        <dbReference type="ARBA" id="ARBA00022630"/>
    </source>
</evidence>
<evidence type="ECO:0000256" key="2">
    <source>
        <dbReference type="ARBA" id="ARBA00023002"/>
    </source>
</evidence>
<feature type="domain" description="FAD-dependent oxidoreductase 2 FAD-binding" evidence="3">
    <location>
        <begin position="5"/>
        <end position="37"/>
    </location>
</feature>
<evidence type="ECO:0000313" key="4">
    <source>
        <dbReference type="EMBL" id="SEA21407.1"/>
    </source>
</evidence>
<dbReference type="PANTHER" id="PTHR42685:SF22">
    <property type="entry name" value="CONDITIONED MEDIUM FACTOR RECEPTOR 1"/>
    <property type="match status" value="1"/>
</dbReference>
<protein>
    <submittedName>
        <fullName evidence="4">Dehydrogenase (Flavoprotein)</fullName>
    </submittedName>
</protein>
<dbReference type="AlphaFoldDB" id="A0A1H3ZCL7"/>
<keyword evidence="5" id="KW-1185">Reference proteome</keyword>
<sequence>MSTTDVIIIGGGLAGLTSAIHLTKAGLKVIVIEKSRYPSHKVCGEYISNEVLPYLQWLNIDPAPLQPASISRLLLSDHQGKTLTAQLPLGGFGISRYAFDHFLMERFLAQGGELINDAVTDVRMENDRMYVQTRERGVFVAPLAVGAYGKRASLDVKLSRGFVQQRSPWLAVKAHYKGDFPADTVSLHNFRGGYCGVSTVEGGIINICYLVHYDSFKKYQDIETHQQEVVYGNPFLKEVLTNSTLIFEKRLAISQISFARKEKVFDHILMAGDTAGLIHPLCGNGMAMAIHSGQIVSRNILDYFFTYKKDRRRLETTYIHDWEKAFSRRLRMGRVLSACFQHEQLAVSMMKGLTCFPRLLPKIIKMTHGKPLTCG</sequence>
<evidence type="ECO:0000259" key="3">
    <source>
        <dbReference type="Pfam" id="PF00890"/>
    </source>
</evidence>
<name>A0A1H3ZCL7_9BACT</name>
<dbReference type="InterPro" id="IPR003953">
    <property type="entry name" value="FAD-dep_OxRdtase_2_FAD-bd"/>
</dbReference>
<dbReference type="InterPro" id="IPR050407">
    <property type="entry name" value="Geranylgeranyl_reductase"/>
</dbReference>
<dbReference type="InterPro" id="IPR036188">
    <property type="entry name" value="FAD/NAD-bd_sf"/>
</dbReference>
<keyword evidence="2" id="KW-0560">Oxidoreductase</keyword>